<dbReference type="AlphaFoldDB" id="A0A9Q0B991"/>
<organism evidence="2 3">
    <name type="scientific">Emericellopsis cladophorae</name>
    <dbReference type="NCBI Taxonomy" id="2686198"/>
    <lineage>
        <taxon>Eukaryota</taxon>
        <taxon>Fungi</taxon>
        <taxon>Dikarya</taxon>
        <taxon>Ascomycota</taxon>
        <taxon>Pezizomycotina</taxon>
        <taxon>Sordariomycetes</taxon>
        <taxon>Hypocreomycetidae</taxon>
        <taxon>Hypocreales</taxon>
        <taxon>Bionectriaceae</taxon>
        <taxon>Emericellopsis</taxon>
    </lineage>
</organism>
<evidence type="ECO:0000313" key="3">
    <source>
        <dbReference type="Proteomes" id="UP001055219"/>
    </source>
</evidence>
<comment type="caution">
    <text evidence="2">The sequence shown here is derived from an EMBL/GenBank/DDBJ whole genome shotgun (WGS) entry which is preliminary data.</text>
</comment>
<reference evidence="2" key="1">
    <citation type="journal article" date="2021" name="J Fungi (Basel)">
        <title>Genomic and Metabolomic Analyses of the Marine Fungus Emericellopsis cladophorae: Insights into Saltwater Adaptability Mechanisms and Its Biosynthetic Potential.</title>
        <authorList>
            <person name="Goncalves M.F.M."/>
            <person name="Hilario S."/>
            <person name="Van de Peer Y."/>
            <person name="Esteves A.C."/>
            <person name="Alves A."/>
        </authorList>
    </citation>
    <scope>NUCLEOTIDE SEQUENCE</scope>
    <source>
        <strain evidence="2">MUM 19.33</strain>
    </source>
</reference>
<evidence type="ECO:0000313" key="2">
    <source>
        <dbReference type="EMBL" id="KAI6777757.1"/>
    </source>
</evidence>
<sequence>MAAATAFGAASPAAIKQLFEQAHSLTDPNYPQNEIIIIKDRTSWISAHGGYLTELVVLTTSITALKSFWYCYKYESRGIFNVFSVQSTSGPESHLTTTHRTINPRFPGVDPEPSPSSNSDDDDEG</sequence>
<dbReference type="GeneID" id="75827081"/>
<protein>
    <submittedName>
        <fullName evidence="2">Uncharacterized protein</fullName>
    </submittedName>
</protein>
<name>A0A9Q0B991_9HYPO</name>
<dbReference type="Proteomes" id="UP001055219">
    <property type="component" value="Unassembled WGS sequence"/>
</dbReference>
<gene>
    <name evidence="2" type="ORF">J7T54_000562</name>
</gene>
<evidence type="ECO:0000256" key="1">
    <source>
        <dbReference type="SAM" id="MobiDB-lite"/>
    </source>
</evidence>
<dbReference type="EMBL" id="JAGIXG020000110">
    <property type="protein sequence ID" value="KAI6777757.1"/>
    <property type="molecule type" value="Genomic_DNA"/>
</dbReference>
<dbReference type="RefSeq" id="XP_051358613.1">
    <property type="nucleotide sequence ID" value="XM_051510492.1"/>
</dbReference>
<feature type="compositionally biased region" description="Polar residues" evidence="1">
    <location>
        <begin position="89"/>
        <end position="101"/>
    </location>
</feature>
<proteinExistence type="predicted"/>
<keyword evidence="3" id="KW-1185">Reference proteome</keyword>
<feature type="region of interest" description="Disordered" evidence="1">
    <location>
        <begin position="89"/>
        <end position="125"/>
    </location>
</feature>
<reference evidence="2" key="2">
    <citation type="submission" date="2022-07" db="EMBL/GenBank/DDBJ databases">
        <authorList>
            <person name="Goncalves M.F.M."/>
            <person name="Hilario S."/>
            <person name="Van De Peer Y."/>
            <person name="Esteves A.C."/>
            <person name="Alves A."/>
        </authorList>
    </citation>
    <scope>NUCLEOTIDE SEQUENCE</scope>
    <source>
        <strain evidence="2">MUM 19.33</strain>
    </source>
</reference>
<accession>A0A9Q0B991</accession>